<organism evidence="1 2">
    <name type="scientific">Prorocentrum cordatum</name>
    <dbReference type="NCBI Taxonomy" id="2364126"/>
    <lineage>
        <taxon>Eukaryota</taxon>
        <taxon>Sar</taxon>
        <taxon>Alveolata</taxon>
        <taxon>Dinophyceae</taxon>
        <taxon>Prorocentrales</taxon>
        <taxon>Prorocentraceae</taxon>
        <taxon>Prorocentrum</taxon>
    </lineage>
</organism>
<sequence length="399" mass="44624">MECREVPCAVVSTLRGIPGAELFTWLSHHLGACQFSRVYLFFDDPAELVGSRDVLGQWAPKVVAIAVDGQLQEEYKSCQRFEALQAHLCEDWIARQELHVELAMRRAGLDGCEWLLHIDLDELFLLPDNVTAPAHFARIVSDRSAITYVNHEGLPELDGCCDREGEARLAMNRFEAVSLFRRNPHCFVEGTGLDDVLLGAKGLGGNIWAQRGRRKWHRQLDEFIEALGDGTDLTLSPASVASRCAFSFWLQRAKTHLGSAQYFLGYEHGKSAVRLRSGALPAGVHRFGEGNTGTRAIGSRRYWNPQEAAVLHYAFGAASNVTEKLRRLRNSTGLWWQSYALYSRGRSLDDNALGQLYRDVIALLDSAEAQRQVSSGICFRFHIAERHLPRSSPEGDRGT</sequence>
<keyword evidence="2" id="KW-1185">Reference proteome</keyword>
<evidence type="ECO:0000313" key="2">
    <source>
        <dbReference type="Proteomes" id="UP001189429"/>
    </source>
</evidence>
<gene>
    <name evidence="1" type="ORF">PCOR1329_LOCUS30956</name>
</gene>
<reference evidence="1" key="1">
    <citation type="submission" date="2023-10" db="EMBL/GenBank/DDBJ databases">
        <authorList>
            <person name="Chen Y."/>
            <person name="Shah S."/>
            <person name="Dougan E. K."/>
            <person name="Thang M."/>
            <person name="Chan C."/>
        </authorList>
    </citation>
    <scope>NUCLEOTIDE SEQUENCE [LARGE SCALE GENOMIC DNA]</scope>
</reference>
<name>A0ABN9SMV7_9DINO</name>
<comment type="caution">
    <text evidence="1">The sequence shown here is derived from an EMBL/GenBank/DDBJ whole genome shotgun (WGS) entry which is preliminary data.</text>
</comment>
<protein>
    <recommendedName>
        <fullName evidence="3">Glycosyltransferase family 92 protein</fullName>
    </recommendedName>
</protein>
<evidence type="ECO:0008006" key="3">
    <source>
        <dbReference type="Google" id="ProtNLM"/>
    </source>
</evidence>
<dbReference type="Proteomes" id="UP001189429">
    <property type="component" value="Unassembled WGS sequence"/>
</dbReference>
<proteinExistence type="predicted"/>
<accession>A0ABN9SMV7</accession>
<dbReference type="EMBL" id="CAUYUJ010012066">
    <property type="protein sequence ID" value="CAK0833184.1"/>
    <property type="molecule type" value="Genomic_DNA"/>
</dbReference>
<evidence type="ECO:0000313" key="1">
    <source>
        <dbReference type="EMBL" id="CAK0833184.1"/>
    </source>
</evidence>